<dbReference type="AlphaFoldDB" id="A0AA37FM98"/>
<dbReference type="PANTHER" id="PTHR10579:SF43">
    <property type="entry name" value="ZINC FINGER (C3HC4-TYPE RING FINGER) FAMILY PROTEIN"/>
    <property type="match status" value="1"/>
</dbReference>
<name>A0AA37FM98_AQUAC</name>
<evidence type="ECO:0000313" key="5">
    <source>
        <dbReference type="Proteomes" id="UP000887212"/>
    </source>
</evidence>
<dbReference type="EMBL" id="BPMT01000015">
    <property type="protein sequence ID" value="GIZ94259.1"/>
    <property type="molecule type" value="Genomic_DNA"/>
</dbReference>
<evidence type="ECO:0000313" key="3">
    <source>
        <dbReference type="EMBL" id="GIZ89776.1"/>
    </source>
</evidence>
<keyword evidence="1" id="KW-0812">Transmembrane</keyword>
<evidence type="ECO:0000259" key="2">
    <source>
        <dbReference type="PROSITE" id="PS50234"/>
    </source>
</evidence>
<feature type="domain" description="VWFA" evidence="2">
    <location>
        <begin position="203"/>
        <end position="404"/>
    </location>
</feature>
<dbReference type="SMART" id="SM00327">
    <property type="entry name" value="VWA"/>
    <property type="match status" value="1"/>
</dbReference>
<reference evidence="3 6" key="1">
    <citation type="submission" date="2021-07" db="EMBL/GenBank/DDBJ databases">
        <title>Whole genome sequencing of carbapenem-resistant Pseudomonas spp. isolated in Japan.</title>
        <authorList>
            <person name="Suzuki M."/>
            <person name="Maehana S."/>
            <person name="Kitasato H."/>
        </authorList>
    </citation>
    <scope>NUCLEOTIDE SEQUENCE</scope>
    <source>
        <strain evidence="3">KAM435</strain>
        <strain evidence="4 6">KAM436</strain>
    </source>
</reference>
<evidence type="ECO:0000313" key="6">
    <source>
        <dbReference type="Proteomes" id="UP000887228"/>
    </source>
</evidence>
<organism evidence="3 5">
    <name type="scientific">Aquipseudomonas alcaligenes</name>
    <name type="common">Pseudomonas alcaligenes</name>
    <dbReference type="NCBI Taxonomy" id="43263"/>
    <lineage>
        <taxon>Bacteria</taxon>
        <taxon>Pseudomonadati</taxon>
        <taxon>Pseudomonadota</taxon>
        <taxon>Gammaproteobacteria</taxon>
        <taxon>Pseudomonadales</taxon>
        <taxon>Pseudomonadaceae</taxon>
        <taxon>Aquipseudomonas</taxon>
    </lineage>
</organism>
<proteinExistence type="predicted"/>
<dbReference type="Proteomes" id="UP000887212">
    <property type="component" value="Unassembled WGS sequence"/>
</dbReference>
<feature type="transmembrane region" description="Helical" evidence="1">
    <location>
        <begin position="152"/>
        <end position="173"/>
    </location>
</feature>
<dbReference type="Pfam" id="PF13519">
    <property type="entry name" value="VWA_2"/>
    <property type="match status" value="1"/>
</dbReference>
<dbReference type="InterPro" id="IPR002035">
    <property type="entry name" value="VWF_A"/>
</dbReference>
<keyword evidence="1" id="KW-0472">Membrane</keyword>
<dbReference type="PROSITE" id="PS50234">
    <property type="entry name" value="VWFA"/>
    <property type="match status" value="1"/>
</dbReference>
<dbReference type="InterPro" id="IPR051266">
    <property type="entry name" value="CLCR"/>
</dbReference>
<protein>
    <recommendedName>
        <fullName evidence="2">VWFA domain-containing protein</fullName>
    </recommendedName>
</protein>
<evidence type="ECO:0000256" key="1">
    <source>
        <dbReference type="SAM" id="Phobius"/>
    </source>
</evidence>
<accession>A0AA37FM98</accession>
<gene>
    <name evidence="3" type="ORF">KAM435_31030</name>
    <name evidence="4" type="ORF">KAM436_32270</name>
</gene>
<dbReference type="Gene3D" id="3.40.50.410">
    <property type="entry name" value="von Willebrand factor, type A domain"/>
    <property type="match status" value="1"/>
</dbReference>
<dbReference type="RefSeq" id="WP_203789771.1">
    <property type="nucleotide sequence ID" value="NZ_AP024354.1"/>
</dbReference>
<sequence>MQRVTRDPEASQDGLAELEGKVALIRQHFPPSVANLYAIPRQGSGGVLEWWSELTGQPLRYNDLKPAEQQALLDKYRQRQESVSHLADTLQARGQASEAQELRSLVGSPDLNNLYSLNGAPLVVRWGLTPRVAAPPAPAAVPAPAPPRRLNLWPWLLSPLLLALLLGLLWWLWTSRAYWLGMFRRPEIVSYACQKDPQALPPEFAVVLDTSGSMNLNMDISKEDEEWFMEIGQNLPEGNPRRQRLISGPTRLDVAKQSFANMVGNLHGDIDMRLITFAGCDAQVDHGVFDQAQRKALVEGINTLQADGGTPLASSLEEAASQVDGRDRDAVIVMFIDGADGCNRDVCSVSRTIAREQPRLRVNVVNISDSDSSDCIADNTGGRVYSAENAEQVAQMLREATEEVSQSARCSTPE</sequence>
<dbReference type="PANTHER" id="PTHR10579">
    <property type="entry name" value="CALCIUM-ACTIVATED CHLORIDE CHANNEL REGULATOR"/>
    <property type="match status" value="1"/>
</dbReference>
<dbReference type="Proteomes" id="UP000887228">
    <property type="component" value="Unassembled WGS sequence"/>
</dbReference>
<dbReference type="EMBL" id="BPMS01000015">
    <property type="protein sequence ID" value="GIZ89776.1"/>
    <property type="molecule type" value="Genomic_DNA"/>
</dbReference>
<comment type="caution">
    <text evidence="3">The sequence shown here is derived from an EMBL/GenBank/DDBJ whole genome shotgun (WGS) entry which is preliminary data.</text>
</comment>
<dbReference type="InterPro" id="IPR036465">
    <property type="entry name" value="vWFA_dom_sf"/>
</dbReference>
<evidence type="ECO:0000313" key="4">
    <source>
        <dbReference type="EMBL" id="GIZ94259.1"/>
    </source>
</evidence>
<dbReference type="SUPFAM" id="SSF53300">
    <property type="entry name" value="vWA-like"/>
    <property type="match status" value="1"/>
</dbReference>
<keyword evidence="1" id="KW-1133">Transmembrane helix</keyword>